<evidence type="ECO:0000313" key="3">
    <source>
        <dbReference type="Proteomes" id="UP001054821"/>
    </source>
</evidence>
<keyword evidence="3" id="KW-1185">Reference proteome</keyword>
<accession>A0AAD4ZE54</accession>
<evidence type="ECO:0000313" key="2">
    <source>
        <dbReference type="EMBL" id="KAI5341888.1"/>
    </source>
</evidence>
<dbReference type="AlphaFoldDB" id="A0AAD4ZE54"/>
<organism evidence="2 3">
    <name type="scientific">Prunus dulcis</name>
    <name type="common">Almond</name>
    <name type="synonym">Amygdalus dulcis</name>
    <dbReference type="NCBI Taxonomy" id="3755"/>
    <lineage>
        <taxon>Eukaryota</taxon>
        <taxon>Viridiplantae</taxon>
        <taxon>Streptophyta</taxon>
        <taxon>Embryophyta</taxon>
        <taxon>Tracheophyta</taxon>
        <taxon>Spermatophyta</taxon>
        <taxon>Magnoliopsida</taxon>
        <taxon>eudicotyledons</taxon>
        <taxon>Gunneridae</taxon>
        <taxon>Pentapetalae</taxon>
        <taxon>rosids</taxon>
        <taxon>fabids</taxon>
        <taxon>Rosales</taxon>
        <taxon>Rosaceae</taxon>
        <taxon>Amygdaloideae</taxon>
        <taxon>Amygdaleae</taxon>
        <taxon>Prunus</taxon>
    </lineage>
</organism>
<feature type="compositionally biased region" description="Basic and acidic residues" evidence="1">
    <location>
        <begin position="83"/>
        <end position="100"/>
    </location>
</feature>
<comment type="caution">
    <text evidence="2">The sequence shown here is derived from an EMBL/GenBank/DDBJ whole genome shotgun (WGS) entry which is preliminary data.</text>
</comment>
<feature type="region of interest" description="Disordered" evidence="1">
    <location>
        <begin position="75"/>
        <end position="100"/>
    </location>
</feature>
<sequence>MWKVLRASSNSTPLSIHIIIDISITSVATEEVFLPSEVEESIDVIDCDDRSVVGILARQNEGTVLEGHGGLEVKNFGGGNDGGDERASGIEGGSDHKEDGYVKDFRSTQRVRPTKIDSMDRVDPGAEKMKTQEVGDSENQVGDDLPLISHNIKGDDGVGMVGETTKETELILDAALIANEVVKESRKLNKSGLVFKIDFEKANDHVEWRFVDEVMNRKGFGDWWRS</sequence>
<dbReference type="EMBL" id="JAJFAZ020000002">
    <property type="protein sequence ID" value="KAI5341888.1"/>
    <property type="molecule type" value="Genomic_DNA"/>
</dbReference>
<reference evidence="2 3" key="1">
    <citation type="journal article" date="2022" name="G3 (Bethesda)">
        <title>Whole-genome sequence and methylome profiling of the almond [Prunus dulcis (Mill.) D.A. Webb] cultivar 'Nonpareil'.</title>
        <authorList>
            <person name="D'Amico-Willman K.M."/>
            <person name="Ouma W.Z."/>
            <person name="Meulia T."/>
            <person name="Sideli G.M."/>
            <person name="Gradziel T.M."/>
            <person name="Fresnedo-Ramirez J."/>
        </authorList>
    </citation>
    <scope>NUCLEOTIDE SEQUENCE [LARGE SCALE GENOMIC DNA]</scope>
    <source>
        <strain evidence="2">Clone GOH B32 T37-40</strain>
    </source>
</reference>
<protein>
    <submittedName>
        <fullName evidence="2">Uncharacterized protein</fullName>
    </submittedName>
</protein>
<name>A0AAD4ZE54_PRUDU</name>
<evidence type="ECO:0000256" key="1">
    <source>
        <dbReference type="SAM" id="MobiDB-lite"/>
    </source>
</evidence>
<dbReference type="Proteomes" id="UP001054821">
    <property type="component" value="Chromosome 2"/>
</dbReference>
<proteinExistence type="predicted"/>
<gene>
    <name evidence="2" type="ORF">L3X38_009763</name>
</gene>